<dbReference type="SUPFAM" id="SSF103084">
    <property type="entry name" value="Holliday junction resolvase RusA"/>
    <property type="match status" value="1"/>
</dbReference>
<sequence>MGKVIKFPWPPKGLQPHAKGHWRPKAAATKAYRLTSAWHAQLARLQPDPGVVLDFTFCPPNRLRRDLQNMPGQMKPLIDGIADAMGVDDHGFRCLWPVEFGPVEKGGAVYVEIRGDAQ</sequence>
<dbReference type="HOGENOM" id="CLU_154679_0_0_5"/>
<evidence type="ECO:0000313" key="1">
    <source>
        <dbReference type="EMBL" id="AHD00465.1"/>
    </source>
</evidence>
<dbReference type="GO" id="GO:0006310">
    <property type="term" value="P:DNA recombination"/>
    <property type="evidence" value="ECO:0007669"/>
    <property type="project" value="InterPro"/>
</dbReference>
<dbReference type="InterPro" id="IPR036614">
    <property type="entry name" value="RusA-like_sf"/>
</dbReference>
<proteinExistence type="predicted"/>
<dbReference type="Proteomes" id="UP000018780">
    <property type="component" value="Chromosome"/>
</dbReference>
<accession>V9VT06</accession>
<reference evidence="1 2" key="1">
    <citation type="submission" date="2013-09" db="EMBL/GenBank/DDBJ databases">
        <authorList>
            <consortium name="DOE Joint Genome Institute"/>
            <person name="Klenk H.-P."/>
            <person name="Huntemann M."/>
            <person name="Han J."/>
            <person name="Chen A."/>
            <person name="Kyrpides N."/>
            <person name="Mavromatis K."/>
            <person name="Markowitz V."/>
            <person name="Palaniappan K."/>
            <person name="Ivanova N."/>
            <person name="Schaumberg A."/>
            <person name="Pati A."/>
            <person name="Liolios K."/>
            <person name="Nordberg H.P."/>
            <person name="Cantor M.N."/>
            <person name="Hua S.X."/>
            <person name="Woyke T."/>
        </authorList>
    </citation>
    <scope>NUCLEOTIDE SEQUENCE [LARGE SCALE GENOMIC DNA]</scope>
    <source>
        <strain evidence="1 2">DSM 14336</strain>
    </source>
</reference>
<dbReference type="RefSeq" id="WP_024089632.1">
    <property type="nucleotide sequence ID" value="NC_023135.1"/>
</dbReference>
<keyword evidence="2" id="KW-1185">Reference proteome</keyword>
<dbReference type="EMBL" id="CP006773">
    <property type="protein sequence ID" value="AHD00465.1"/>
    <property type="molecule type" value="Genomic_DNA"/>
</dbReference>
<protein>
    <submittedName>
        <fullName evidence="1">Endodeoxyribonuclease RusA</fullName>
    </submittedName>
</protein>
<dbReference type="STRING" id="999552.METH_06775"/>
<dbReference type="AlphaFoldDB" id="V9VT06"/>
<evidence type="ECO:0000313" key="2">
    <source>
        <dbReference type="Proteomes" id="UP000018780"/>
    </source>
</evidence>
<dbReference type="KEGG" id="lmd:METH_06775"/>
<dbReference type="Gene3D" id="3.30.1330.70">
    <property type="entry name" value="Holliday junction resolvase RusA"/>
    <property type="match status" value="1"/>
</dbReference>
<dbReference type="GO" id="GO:0000287">
    <property type="term" value="F:magnesium ion binding"/>
    <property type="evidence" value="ECO:0007669"/>
    <property type="project" value="InterPro"/>
</dbReference>
<organism evidence="1 2">
    <name type="scientific">Leisingera methylohalidivorans DSM 14336</name>
    <dbReference type="NCBI Taxonomy" id="999552"/>
    <lineage>
        <taxon>Bacteria</taxon>
        <taxon>Pseudomonadati</taxon>
        <taxon>Pseudomonadota</taxon>
        <taxon>Alphaproteobacteria</taxon>
        <taxon>Rhodobacterales</taxon>
        <taxon>Roseobacteraceae</taxon>
        <taxon>Leisingera</taxon>
    </lineage>
</organism>
<name>V9VT06_9RHOB</name>
<dbReference type="PATRIC" id="fig|999552.6.peg.1363"/>
<dbReference type="GO" id="GO:0006281">
    <property type="term" value="P:DNA repair"/>
    <property type="evidence" value="ECO:0007669"/>
    <property type="project" value="InterPro"/>
</dbReference>
<gene>
    <name evidence="1" type="ORF">METH_06775</name>
</gene>